<evidence type="ECO:0000256" key="2">
    <source>
        <dbReference type="ARBA" id="ARBA00004777"/>
    </source>
</evidence>
<evidence type="ECO:0000256" key="5">
    <source>
        <dbReference type="ARBA" id="ARBA00022827"/>
    </source>
</evidence>
<sequence length="107" mass="12248">MLLNQQKKGVSHYNTYQNDNGAEKISSSRFNNFKRSDSETRLLTAKGCCLESVEYISLTEKIHERTANNDRWYSLEFFPPRTASGAANLIECFERMAVGQPLFCDIT</sequence>
<comment type="cofactor">
    <cofactor evidence="1">
        <name>FAD</name>
        <dbReference type="ChEBI" id="CHEBI:57692"/>
    </cofactor>
</comment>
<evidence type="ECO:0000256" key="8">
    <source>
        <dbReference type="SAM" id="MobiDB-lite"/>
    </source>
</evidence>
<evidence type="ECO:0000256" key="6">
    <source>
        <dbReference type="ARBA" id="ARBA00023002"/>
    </source>
</evidence>
<evidence type="ECO:0000256" key="3">
    <source>
        <dbReference type="ARBA" id="ARBA00006743"/>
    </source>
</evidence>
<comment type="pathway">
    <text evidence="2 7">One-carbon metabolism; tetrahydrofolate interconversion.</text>
</comment>
<dbReference type="EMBL" id="CAJNXB010003307">
    <property type="protein sequence ID" value="CAF3307894.1"/>
    <property type="molecule type" value="Genomic_DNA"/>
</dbReference>
<evidence type="ECO:0000313" key="16">
    <source>
        <dbReference type="EMBL" id="CAF4886893.1"/>
    </source>
</evidence>
<evidence type="ECO:0000313" key="14">
    <source>
        <dbReference type="EMBL" id="CAF4452152.1"/>
    </source>
</evidence>
<evidence type="ECO:0000313" key="11">
    <source>
        <dbReference type="EMBL" id="CAF3653158.1"/>
    </source>
</evidence>
<dbReference type="Proteomes" id="UP000663825">
    <property type="component" value="Unassembled WGS sequence"/>
</dbReference>
<dbReference type="EMBL" id="CAJOBR010008987">
    <property type="protein sequence ID" value="CAF4886893.1"/>
    <property type="molecule type" value="Genomic_DNA"/>
</dbReference>
<dbReference type="GO" id="GO:0035999">
    <property type="term" value="P:tetrahydrofolate interconversion"/>
    <property type="evidence" value="ECO:0007669"/>
    <property type="project" value="UniProtKB-UniPathway"/>
</dbReference>
<comment type="similarity">
    <text evidence="3">Belongs to the methylenetetrahydrofolate reductase family.</text>
</comment>
<dbReference type="Proteomes" id="UP000663873">
    <property type="component" value="Unassembled WGS sequence"/>
</dbReference>
<evidence type="ECO:0000313" key="9">
    <source>
        <dbReference type="EMBL" id="CAF3307894.1"/>
    </source>
</evidence>
<protein>
    <recommendedName>
        <fullName evidence="19">Methylenetetrahydrofolate reductase (NAD(P)H)</fullName>
    </recommendedName>
</protein>
<keyword evidence="6" id="KW-0560">Oxidoreductase</keyword>
<dbReference type="Proteomes" id="UP000663865">
    <property type="component" value="Unassembled WGS sequence"/>
</dbReference>
<dbReference type="GO" id="GO:0071949">
    <property type="term" value="F:FAD binding"/>
    <property type="evidence" value="ECO:0007669"/>
    <property type="project" value="TreeGrafter"/>
</dbReference>
<dbReference type="EMBL" id="CAJNYD010004970">
    <property type="protein sequence ID" value="CAF3653158.1"/>
    <property type="molecule type" value="Genomic_DNA"/>
</dbReference>
<evidence type="ECO:0008006" key="19">
    <source>
        <dbReference type="Google" id="ProtNLM"/>
    </source>
</evidence>
<dbReference type="Proteomes" id="UP000663848">
    <property type="component" value="Unassembled WGS sequence"/>
</dbReference>
<proteinExistence type="inferred from homology"/>
<dbReference type="SUPFAM" id="SSF51730">
    <property type="entry name" value="FAD-linked oxidoreductase"/>
    <property type="match status" value="1"/>
</dbReference>
<evidence type="ECO:0000256" key="7">
    <source>
        <dbReference type="RuleBase" id="RU004254"/>
    </source>
</evidence>
<keyword evidence="5" id="KW-0274">FAD</keyword>
<dbReference type="Proteomes" id="UP000663838">
    <property type="component" value="Unassembled WGS sequence"/>
</dbReference>
<dbReference type="AlphaFoldDB" id="A0A818R7G6"/>
<dbReference type="EMBL" id="CAJNYT010004937">
    <property type="protein sequence ID" value="CAF3703312.1"/>
    <property type="molecule type" value="Genomic_DNA"/>
</dbReference>
<feature type="region of interest" description="Disordered" evidence="8">
    <location>
        <begin position="1"/>
        <end position="24"/>
    </location>
</feature>
<evidence type="ECO:0000313" key="10">
    <source>
        <dbReference type="EMBL" id="CAF3496589.1"/>
    </source>
</evidence>
<dbReference type="Pfam" id="PF02219">
    <property type="entry name" value="MTHFR"/>
    <property type="match status" value="1"/>
</dbReference>
<dbReference type="EMBL" id="CAJNYV010002729">
    <property type="protein sequence ID" value="CAF3496589.1"/>
    <property type="molecule type" value="Genomic_DNA"/>
</dbReference>
<dbReference type="GO" id="GO:0004489">
    <property type="term" value="F:methylenetetrahydrofolate reductase [NAD(P)H] activity"/>
    <property type="evidence" value="ECO:0007669"/>
    <property type="project" value="InterPro"/>
</dbReference>
<evidence type="ECO:0000313" key="13">
    <source>
        <dbReference type="EMBL" id="CAF4125562.1"/>
    </source>
</evidence>
<dbReference type="Proteomes" id="UP000663872">
    <property type="component" value="Unassembled WGS sequence"/>
</dbReference>
<dbReference type="PANTHER" id="PTHR45754:SF3">
    <property type="entry name" value="METHYLENETETRAHYDROFOLATE REDUCTASE (NADPH)"/>
    <property type="match status" value="1"/>
</dbReference>
<dbReference type="PANTHER" id="PTHR45754">
    <property type="entry name" value="METHYLENETETRAHYDROFOLATE REDUCTASE"/>
    <property type="match status" value="1"/>
</dbReference>
<reference evidence="11" key="1">
    <citation type="submission" date="2021-02" db="EMBL/GenBank/DDBJ databases">
        <authorList>
            <person name="Nowell W R."/>
        </authorList>
    </citation>
    <scope>NUCLEOTIDE SEQUENCE</scope>
</reference>
<gene>
    <name evidence="12" type="ORF">GRG538_LOCUS28501</name>
    <name evidence="13" type="ORF">HFQ381_LOCUS2682</name>
    <name evidence="10" type="ORF">KIK155_LOCUS15507</name>
    <name evidence="11" type="ORF">LUA448_LOCUS33088</name>
    <name evidence="16" type="ORF">QYT958_LOCUS29791</name>
    <name evidence="9" type="ORF">TIS948_LOCUS18997</name>
    <name evidence="15" type="ORF">TOA249_LOCUS10107</name>
    <name evidence="14" type="ORF">UJA718_LOCUS22860</name>
</gene>
<dbReference type="OrthoDB" id="16284at2759"/>
<dbReference type="EMBL" id="CAJOBO010000089">
    <property type="protein sequence ID" value="CAF4125562.1"/>
    <property type="molecule type" value="Genomic_DNA"/>
</dbReference>
<dbReference type="EMBL" id="CAJOBS010000515">
    <property type="protein sequence ID" value="CAF4593510.1"/>
    <property type="molecule type" value="Genomic_DNA"/>
</dbReference>
<accession>A0A818R7G6</accession>
<comment type="caution">
    <text evidence="11">The sequence shown here is derived from an EMBL/GenBank/DDBJ whole genome shotgun (WGS) entry which is preliminary data.</text>
</comment>
<evidence type="ECO:0000256" key="1">
    <source>
        <dbReference type="ARBA" id="ARBA00001974"/>
    </source>
</evidence>
<organism evidence="11 17">
    <name type="scientific">Rotaria socialis</name>
    <dbReference type="NCBI Taxonomy" id="392032"/>
    <lineage>
        <taxon>Eukaryota</taxon>
        <taxon>Metazoa</taxon>
        <taxon>Spiralia</taxon>
        <taxon>Gnathifera</taxon>
        <taxon>Rotifera</taxon>
        <taxon>Eurotatoria</taxon>
        <taxon>Bdelloidea</taxon>
        <taxon>Philodinida</taxon>
        <taxon>Philodinidae</taxon>
        <taxon>Rotaria</taxon>
    </lineage>
</organism>
<keyword evidence="4" id="KW-0285">Flavoprotein</keyword>
<dbReference type="EMBL" id="CAJOBP010004819">
    <property type="protein sequence ID" value="CAF4452152.1"/>
    <property type="molecule type" value="Genomic_DNA"/>
</dbReference>
<evidence type="ECO:0000313" key="17">
    <source>
        <dbReference type="Proteomes" id="UP000663833"/>
    </source>
</evidence>
<dbReference type="Proteomes" id="UP000663851">
    <property type="component" value="Unassembled WGS sequence"/>
</dbReference>
<keyword evidence="18" id="KW-1185">Reference proteome</keyword>
<evidence type="ECO:0000313" key="15">
    <source>
        <dbReference type="EMBL" id="CAF4593510.1"/>
    </source>
</evidence>
<dbReference type="Gene3D" id="3.20.20.220">
    <property type="match status" value="1"/>
</dbReference>
<dbReference type="GO" id="GO:0009086">
    <property type="term" value="P:methionine biosynthetic process"/>
    <property type="evidence" value="ECO:0007669"/>
    <property type="project" value="TreeGrafter"/>
</dbReference>
<evidence type="ECO:0000256" key="4">
    <source>
        <dbReference type="ARBA" id="ARBA00022630"/>
    </source>
</evidence>
<evidence type="ECO:0000313" key="12">
    <source>
        <dbReference type="EMBL" id="CAF3703312.1"/>
    </source>
</evidence>
<dbReference type="InterPro" id="IPR003171">
    <property type="entry name" value="Mehydrof_redctse-like"/>
</dbReference>
<dbReference type="Proteomes" id="UP000663833">
    <property type="component" value="Unassembled WGS sequence"/>
</dbReference>
<dbReference type="UniPathway" id="UPA00193"/>
<dbReference type="InterPro" id="IPR029041">
    <property type="entry name" value="FAD-linked_oxidoreductase-like"/>
</dbReference>
<name>A0A818R7G6_9BILA</name>
<dbReference type="GO" id="GO:0005829">
    <property type="term" value="C:cytosol"/>
    <property type="evidence" value="ECO:0007669"/>
    <property type="project" value="TreeGrafter"/>
</dbReference>
<evidence type="ECO:0000313" key="18">
    <source>
        <dbReference type="Proteomes" id="UP000663873"/>
    </source>
</evidence>